<dbReference type="OrthoDB" id="9788113at2"/>
<dbReference type="GO" id="GO:0008940">
    <property type="term" value="F:nitrate reductase activity"/>
    <property type="evidence" value="ECO:0007669"/>
    <property type="project" value="InterPro"/>
</dbReference>
<feature type="domain" description="NarG-like" evidence="22">
    <location>
        <begin position="5"/>
        <end position="231"/>
    </location>
</feature>
<proteinExistence type="inferred from homology"/>
<dbReference type="InterPro" id="IPR023234">
    <property type="entry name" value="NarG-like_domain"/>
</dbReference>
<evidence type="ECO:0000256" key="6">
    <source>
        <dbReference type="ARBA" id="ARBA00022692"/>
    </source>
</evidence>
<evidence type="ECO:0000313" key="25">
    <source>
        <dbReference type="Proteomes" id="UP000025229"/>
    </source>
</evidence>
<dbReference type="GO" id="GO:0005886">
    <property type="term" value="C:plasma membrane"/>
    <property type="evidence" value="ECO:0007669"/>
    <property type="project" value="UniProtKB-SubCell"/>
</dbReference>
<feature type="transmembrane region" description="Helical" evidence="21">
    <location>
        <begin position="6"/>
        <end position="26"/>
    </location>
</feature>
<name>A0A023X1B3_RUBRA</name>
<evidence type="ECO:0000256" key="10">
    <source>
        <dbReference type="ARBA" id="ARBA00023002"/>
    </source>
</evidence>
<evidence type="ECO:0000256" key="9">
    <source>
        <dbReference type="ARBA" id="ARBA00022989"/>
    </source>
</evidence>
<dbReference type="eggNOG" id="COG2181">
    <property type="taxonomic scope" value="Bacteria"/>
</dbReference>
<dbReference type="STRING" id="42256.RradSPS_0576"/>
<feature type="compositionally biased region" description="Basic and acidic residues" evidence="20">
    <location>
        <begin position="255"/>
        <end position="266"/>
    </location>
</feature>
<dbReference type="EMBL" id="JAWXXX010000001">
    <property type="protein sequence ID" value="MDX5893273.1"/>
    <property type="molecule type" value="Genomic_DNA"/>
</dbReference>
<dbReference type="HOGENOM" id="CLU_092378_0_0_11"/>
<dbReference type="InterPro" id="IPR051936">
    <property type="entry name" value="Heme-iron_electron_transfer"/>
</dbReference>
<dbReference type="GO" id="GO:0020037">
    <property type="term" value="F:heme binding"/>
    <property type="evidence" value="ECO:0007669"/>
    <property type="project" value="TreeGrafter"/>
</dbReference>
<evidence type="ECO:0000256" key="4">
    <source>
        <dbReference type="ARBA" id="ARBA00022475"/>
    </source>
</evidence>
<keyword evidence="6 21" id="KW-0812">Transmembrane</keyword>
<evidence type="ECO:0000256" key="16">
    <source>
        <dbReference type="ARBA" id="ARBA00061196"/>
    </source>
</evidence>
<feature type="binding site" description="axial binding residue" evidence="19">
    <location>
        <position position="212"/>
    </location>
    <ligand>
        <name>heme b</name>
        <dbReference type="ChEBI" id="CHEBI:60344"/>
        <label>1</label>
    </ligand>
    <ligandPart>
        <name>Fe</name>
        <dbReference type="ChEBI" id="CHEBI:18248"/>
    </ligandPart>
</feature>
<dbReference type="Gene3D" id="1.20.950.20">
    <property type="entry name" value="Transmembrane di-heme cytochromes, Chain C"/>
    <property type="match status" value="1"/>
</dbReference>
<dbReference type="Proteomes" id="UP001281130">
    <property type="component" value="Unassembled WGS sequence"/>
</dbReference>
<dbReference type="GO" id="GO:0046872">
    <property type="term" value="F:metal ion binding"/>
    <property type="evidence" value="ECO:0007669"/>
    <property type="project" value="UniProtKB-KW"/>
</dbReference>
<keyword evidence="12" id="KW-0534">Nitrate assimilation</keyword>
<keyword evidence="5 19" id="KW-0349">Heme</keyword>
<evidence type="ECO:0000256" key="20">
    <source>
        <dbReference type="SAM" id="MobiDB-lite"/>
    </source>
</evidence>
<dbReference type="PATRIC" id="fig|42256.3.peg.585"/>
<keyword evidence="25" id="KW-1185">Reference proteome</keyword>
<comment type="similarity">
    <text evidence="17">In the N-terminal section; belongs to the nitrate reductase alpha subunit family.</text>
</comment>
<dbReference type="Pfam" id="PF02665">
    <property type="entry name" value="Nitrate_red_gam"/>
    <property type="match status" value="1"/>
</dbReference>
<keyword evidence="9 21" id="KW-1133">Transmembrane helix</keyword>
<evidence type="ECO:0000256" key="2">
    <source>
        <dbReference type="ARBA" id="ARBA00004651"/>
    </source>
</evidence>
<keyword evidence="13 21" id="KW-0472">Membrane</keyword>
<dbReference type="InterPro" id="IPR003816">
    <property type="entry name" value="Nitrate_red_gam"/>
</dbReference>
<sequence>MNLWHQFLWVIFPYLALVTFVLGHIYRYVYDQYGWTPKSSQILERRLLLWGVILFHWGMLFVIGGHAMGLLVPVEVYRNLGVSDHSYHLLSLWAGSVVGVVALVGILLLNIRRWFVSRVRANTDTMRFVTDALLLVVITLGMAATVGYRIYVNQYDLPNEFEYRENIGPWFRSLFYFSPDANLMVGVPLIFQLHTLSAFLLFALWPFSSLVHAFSIPLGFLRRRPIQYRSRDAWPKGRRASRNGASPNGARRNGAGREDAGRKDAAKPSPTGRRGRDG</sequence>
<comment type="similarity">
    <text evidence="15">In the central section; belongs to the NarJ/NarW family.</text>
</comment>
<gene>
    <name evidence="24" type="primary">narI</name>
    <name evidence="23" type="ORF">RradSPS_0576</name>
    <name evidence="24" type="ORF">SIL72_04435</name>
</gene>
<evidence type="ECO:0000256" key="17">
    <source>
        <dbReference type="ARBA" id="ARBA00061480"/>
    </source>
</evidence>
<comment type="similarity">
    <text evidence="16">In the C-terminal section; belongs to the nitrate reductase gamma subunit family.</text>
</comment>
<feature type="transmembrane region" description="Helical" evidence="21">
    <location>
        <begin position="47"/>
        <end position="72"/>
    </location>
</feature>
<dbReference type="EMBL" id="CP007514">
    <property type="protein sequence ID" value="AHY45859.1"/>
    <property type="molecule type" value="Genomic_DNA"/>
</dbReference>
<evidence type="ECO:0000256" key="13">
    <source>
        <dbReference type="ARBA" id="ARBA00023136"/>
    </source>
</evidence>
<dbReference type="PANTHER" id="PTHR30598:SF3">
    <property type="entry name" value="RESPIRATORY NITRATE REDUCTASE 1 GAMMA CHAIN"/>
    <property type="match status" value="1"/>
</dbReference>
<feature type="binding site" description="axial binding residue" evidence="19">
    <location>
        <position position="56"/>
    </location>
    <ligand>
        <name>heme b</name>
        <dbReference type="ChEBI" id="CHEBI:60344"/>
        <label>1</label>
    </ligand>
    <ligandPart>
        <name>Fe</name>
        <dbReference type="ChEBI" id="CHEBI:18248"/>
    </ligandPart>
</feature>
<reference evidence="23" key="1">
    <citation type="submission" date="2014-03" db="EMBL/GenBank/DDBJ databases">
        <title>Complete genome sequence of the Radio-Resistant Rubrobacter radiotolerans RSPS-4.</title>
        <authorList>
            <person name="Egas C.C."/>
            <person name="Barroso C.C."/>
            <person name="Froufe H.J.C."/>
            <person name="Pacheco J.J."/>
            <person name="Albuquerque L.L."/>
            <person name="da Costa M.M.S."/>
        </authorList>
    </citation>
    <scope>NUCLEOTIDE SEQUENCE [LARGE SCALE GENOMIC DNA]</scope>
    <source>
        <strain evidence="23">RSPS-4</strain>
    </source>
</reference>
<feature type="region of interest" description="Disordered" evidence="20">
    <location>
        <begin position="232"/>
        <end position="278"/>
    </location>
</feature>
<dbReference type="GO" id="GO:0009055">
    <property type="term" value="F:electron transfer activity"/>
    <property type="evidence" value="ECO:0007669"/>
    <property type="project" value="TreeGrafter"/>
</dbReference>
<dbReference type="FunFam" id="1.20.950.20:FF:000001">
    <property type="entry name" value="Respiratory nitrate reductase subunit gamma"/>
    <property type="match status" value="1"/>
</dbReference>
<dbReference type="GO" id="GO:0019645">
    <property type="term" value="P:anaerobic electron transport chain"/>
    <property type="evidence" value="ECO:0007669"/>
    <property type="project" value="TreeGrafter"/>
</dbReference>
<evidence type="ECO:0000256" key="21">
    <source>
        <dbReference type="SAM" id="Phobius"/>
    </source>
</evidence>
<feature type="transmembrane region" description="Helical" evidence="21">
    <location>
        <begin position="92"/>
        <end position="111"/>
    </location>
</feature>
<keyword evidence="10" id="KW-0560">Oxidoreductase</keyword>
<dbReference type="Proteomes" id="UP000025229">
    <property type="component" value="Chromosome"/>
</dbReference>
<comment type="function">
    <text evidence="14">Does not seem to have nitrate reductase activity.</text>
</comment>
<feature type="binding site" description="axial binding residue" evidence="19">
    <location>
        <position position="66"/>
    </location>
    <ligand>
        <name>heme b</name>
        <dbReference type="ChEBI" id="CHEBI:60344"/>
        <label>2</label>
    </ligand>
    <ligandPart>
        <name>Fe</name>
        <dbReference type="ChEBI" id="CHEBI:18248"/>
    </ligandPart>
</feature>
<evidence type="ECO:0000256" key="15">
    <source>
        <dbReference type="ARBA" id="ARBA00061095"/>
    </source>
</evidence>
<evidence type="ECO:0000256" key="8">
    <source>
        <dbReference type="ARBA" id="ARBA00022982"/>
    </source>
</evidence>
<evidence type="ECO:0000256" key="1">
    <source>
        <dbReference type="ARBA" id="ARBA00001942"/>
    </source>
</evidence>
<feature type="transmembrane region" description="Helical" evidence="21">
    <location>
        <begin position="132"/>
        <end position="151"/>
    </location>
</feature>
<evidence type="ECO:0000259" key="22">
    <source>
        <dbReference type="Pfam" id="PF02665"/>
    </source>
</evidence>
<dbReference type="GO" id="GO:0009325">
    <property type="term" value="C:nitrate reductase complex"/>
    <property type="evidence" value="ECO:0007669"/>
    <property type="project" value="InterPro"/>
</dbReference>
<dbReference type="PANTHER" id="PTHR30598">
    <property type="entry name" value="NITRATE REDUCTASE PRIVATE CHAPERONE, REDOX ENZYME MATURATION PROTEIN REMP FAMILY"/>
    <property type="match status" value="1"/>
</dbReference>
<dbReference type="KEGG" id="rrd:RradSPS_0576"/>
<feature type="transmembrane region" description="Helical" evidence="21">
    <location>
        <begin position="198"/>
        <end position="221"/>
    </location>
</feature>
<evidence type="ECO:0000256" key="12">
    <source>
        <dbReference type="ARBA" id="ARBA00023063"/>
    </source>
</evidence>
<dbReference type="GO" id="GO:0042128">
    <property type="term" value="P:nitrate assimilation"/>
    <property type="evidence" value="ECO:0007669"/>
    <property type="project" value="UniProtKB-KW"/>
</dbReference>
<keyword evidence="3" id="KW-0813">Transport</keyword>
<keyword evidence="4" id="KW-1003">Cell membrane</keyword>
<keyword evidence="7" id="KW-0479">Metal-binding</keyword>
<evidence type="ECO:0000256" key="3">
    <source>
        <dbReference type="ARBA" id="ARBA00022448"/>
    </source>
</evidence>
<evidence type="ECO:0000313" key="24">
    <source>
        <dbReference type="EMBL" id="MDX5893273.1"/>
    </source>
</evidence>
<evidence type="ECO:0000256" key="5">
    <source>
        <dbReference type="ARBA" id="ARBA00022617"/>
    </source>
</evidence>
<evidence type="ECO:0000256" key="11">
    <source>
        <dbReference type="ARBA" id="ARBA00023004"/>
    </source>
</evidence>
<reference evidence="24" key="2">
    <citation type="submission" date="2023-11" db="EMBL/GenBank/DDBJ databases">
        <title>MicrobeMod: A computational toolkit for identifying prokaryotic methylation and restriction-modification with nanopore sequencing.</title>
        <authorList>
            <person name="Crits-Christoph A."/>
            <person name="Kang S.C."/>
            <person name="Lee H."/>
            <person name="Ostrov N."/>
        </authorList>
    </citation>
    <scope>NUCLEOTIDE SEQUENCE</scope>
    <source>
        <strain evidence="24">ATCC 51242</strain>
    </source>
</reference>
<organism evidence="23 25">
    <name type="scientific">Rubrobacter radiotolerans</name>
    <name type="common">Arthrobacter radiotolerans</name>
    <dbReference type="NCBI Taxonomy" id="42256"/>
    <lineage>
        <taxon>Bacteria</taxon>
        <taxon>Bacillati</taxon>
        <taxon>Actinomycetota</taxon>
        <taxon>Rubrobacteria</taxon>
        <taxon>Rubrobacterales</taxon>
        <taxon>Rubrobacteraceae</taxon>
        <taxon>Rubrobacter</taxon>
    </lineage>
</organism>
<dbReference type="InterPro" id="IPR036197">
    <property type="entry name" value="NarG-like_sf"/>
</dbReference>
<evidence type="ECO:0000256" key="18">
    <source>
        <dbReference type="ARBA" id="ARBA00071287"/>
    </source>
</evidence>
<evidence type="ECO:0000256" key="14">
    <source>
        <dbReference type="ARBA" id="ARBA00056200"/>
    </source>
</evidence>
<dbReference type="RefSeq" id="WP_038680573.1">
    <property type="nucleotide sequence ID" value="NZ_CP007514.1"/>
</dbReference>
<dbReference type="SUPFAM" id="SSF103501">
    <property type="entry name" value="Respiratory nitrate reductase 1 gamma chain"/>
    <property type="match status" value="1"/>
</dbReference>
<evidence type="ECO:0000313" key="23">
    <source>
        <dbReference type="EMBL" id="AHY45859.1"/>
    </source>
</evidence>
<evidence type="ECO:0000256" key="7">
    <source>
        <dbReference type="ARBA" id="ARBA00022723"/>
    </source>
</evidence>
<evidence type="ECO:0000256" key="19">
    <source>
        <dbReference type="PIRSR" id="PIRSR603816-1"/>
    </source>
</evidence>
<keyword evidence="8" id="KW-0249">Electron transport</keyword>
<keyword evidence="11 19" id="KW-0408">Iron</keyword>
<dbReference type="NCBIfam" id="TIGR00351">
    <property type="entry name" value="narI"/>
    <property type="match status" value="1"/>
</dbReference>
<accession>A0A023X1B3</accession>
<comment type="cofactor">
    <cofactor evidence="1">
        <name>Mo-bis(molybdopterin guanine dinucleotide)</name>
        <dbReference type="ChEBI" id="CHEBI:60539"/>
    </cofactor>
</comment>
<protein>
    <recommendedName>
        <fullName evidence="18">Nitrate reductase-like protein NarX</fullName>
    </recommendedName>
</protein>
<feature type="binding site" description="axial binding residue" evidence="19">
    <location>
        <position position="194"/>
    </location>
    <ligand>
        <name>heme b</name>
        <dbReference type="ChEBI" id="CHEBI:60344"/>
        <label>1</label>
    </ligand>
    <ligandPart>
        <name>Fe</name>
        <dbReference type="ChEBI" id="CHEBI:18248"/>
    </ligandPart>
</feature>
<comment type="subcellular location">
    <subcellularLocation>
        <location evidence="2">Cell membrane</location>
        <topology evidence="2">Multi-pass membrane protein</topology>
    </subcellularLocation>
</comment>
<dbReference type="AlphaFoldDB" id="A0A023X1B3"/>